<dbReference type="Pfam" id="PF16355">
    <property type="entry name" value="DUF4982"/>
    <property type="match status" value="1"/>
</dbReference>
<reference evidence="4 5" key="1">
    <citation type="submission" date="2023-11" db="EMBL/GenBank/DDBJ databases">
        <title>Lentzea sokolovensis, sp. nov., Lentzea kristufkii, sp. nov., and Lentzea miocenensis, sp. nov., rare actinobacteria from Sokolov Coal Basin, Miocene lacustrine sediment, Czech Republic.</title>
        <authorList>
            <person name="Lara A."/>
            <person name="Kotroba L."/>
            <person name="Nouioui I."/>
            <person name="Neumann-Schaal M."/>
            <person name="Mast Y."/>
            <person name="Chronakova A."/>
        </authorList>
    </citation>
    <scope>NUCLEOTIDE SEQUENCE [LARGE SCALE GENOMIC DNA]</scope>
    <source>
        <strain evidence="4 5">BCCO 10_0798</strain>
    </source>
</reference>
<comment type="caution">
    <text evidence="4">The sequence shown here is derived from an EMBL/GenBank/DDBJ whole genome shotgun (WGS) entry which is preliminary data.</text>
</comment>
<dbReference type="InterPro" id="IPR032311">
    <property type="entry name" value="DUF4982"/>
</dbReference>
<sequence length="325" mass="35973">MVHAAKNSPAVVMWSIGNEVYDVASPTGVPIARRLIDDVRAVDTTRPVVMGSHMYRHVPAAGSPQDQILRMLDGLGVNYNNSSSIDGLHAQYPTKFFFEGESSAATSTRGSYQDPEQLNTGENYTPGKRNTSSYGNNMPRFGYSGEYGLKKDRDRKWFAGQFLWSGIDYIGEPTPYDVFPVKSSYFGAVDTAGFPKDVYHLFRSQRTTDPMVHLLPMNWTDHKPGDPVSVWAYSNVDTVELMLNGRPLGEKKFNTKTTTYGARYLETTEASGDDKTVTSGRFPGSYTSPNGSAGKLHLTWTVPFQPGRLVAVASAVVWRWPATRS</sequence>
<proteinExistence type="predicted"/>
<accession>A0ABU4U6I1</accession>
<dbReference type="InterPro" id="IPR051913">
    <property type="entry name" value="GH2_Domain-Containing"/>
</dbReference>
<dbReference type="Gene3D" id="3.20.20.80">
    <property type="entry name" value="Glycosidases"/>
    <property type="match status" value="1"/>
</dbReference>
<dbReference type="Proteomes" id="UP001271792">
    <property type="component" value="Unassembled WGS sequence"/>
</dbReference>
<organism evidence="4 5">
    <name type="scientific">Lentzea kristufekii</name>
    <dbReference type="NCBI Taxonomy" id="3095430"/>
    <lineage>
        <taxon>Bacteria</taxon>
        <taxon>Bacillati</taxon>
        <taxon>Actinomycetota</taxon>
        <taxon>Actinomycetes</taxon>
        <taxon>Pseudonocardiales</taxon>
        <taxon>Pseudonocardiaceae</taxon>
        <taxon>Lentzea</taxon>
    </lineage>
</organism>
<evidence type="ECO:0000313" key="4">
    <source>
        <dbReference type="EMBL" id="MDX8056185.1"/>
    </source>
</evidence>
<dbReference type="PANTHER" id="PTHR42732">
    <property type="entry name" value="BETA-GALACTOSIDASE"/>
    <property type="match status" value="1"/>
</dbReference>
<feature type="domain" description="Glycoside hydrolase family 2 catalytic" evidence="2">
    <location>
        <begin position="1"/>
        <end position="53"/>
    </location>
</feature>
<gene>
    <name evidence="4" type="ORF">SK571_43000</name>
</gene>
<dbReference type="Gene3D" id="2.60.40.10">
    <property type="entry name" value="Immunoglobulins"/>
    <property type="match status" value="1"/>
</dbReference>
<dbReference type="InterPro" id="IPR006103">
    <property type="entry name" value="Glyco_hydro_2_cat"/>
</dbReference>
<dbReference type="PANTHER" id="PTHR42732:SF1">
    <property type="entry name" value="BETA-MANNOSIDASE"/>
    <property type="match status" value="1"/>
</dbReference>
<dbReference type="EMBL" id="JAXAVV010000037">
    <property type="protein sequence ID" value="MDX8056185.1"/>
    <property type="molecule type" value="Genomic_DNA"/>
</dbReference>
<dbReference type="RefSeq" id="WP_319989866.1">
    <property type="nucleotide sequence ID" value="NZ_JAXAVV010000037.1"/>
</dbReference>
<dbReference type="InterPro" id="IPR013783">
    <property type="entry name" value="Ig-like_fold"/>
</dbReference>
<evidence type="ECO:0000313" key="5">
    <source>
        <dbReference type="Proteomes" id="UP001271792"/>
    </source>
</evidence>
<feature type="region of interest" description="Disordered" evidence="1">
    <location>
        <begin position="107"/>
        <end position="136"/>
    </location>
</feature>
<reference evidence="4 5" key="2">
    <citation type="submission" date="2023-11" db="EMBL/GenBank/DDBJ databases">
        <authorList>
            <person name="Lara A.C."/>
            <person name="Chronakova A."/>
        </authorList>
    </citation>
    <scope>NUCLEOTIDE SEQUENCE [LARGE SCALE GENOMIC DNA]</scope>
    <source>
        <strain evidence="4 5">BCCO 10_0798</strain>
    </source>
</reference>
<evidence type="ECO:0000259" key="2">
    <source>
        <dbReference type="Pfam" id="PF02836"/>
    </source>
</evidence>
<protein>
    <submittedName>
        <fullName evidence="4">DUF4982 domain-containing protein</fullName>
    </submittedName>
</protein>
<evidence type="ECO:0000256" key="1">
    <source>
        <dbReference type="SAM" id="MobiDB-lite"/>
    </source>
</evidence>
<feature type="domain" description="DUF4982" evidence="3">
    <location>
        <begin position="225"/>
        <end position="313"/>
    </location>
</feature>
<dbReference type="Pfam" id="PF02836">
    <property type="entry name" value="Glyco_hydro_2_C"/>
    <property type="match status" value="1"/>
</dbReference>
<dbReference type="InterPro" id="IPR017853">
    <property type="entry name" value="GH"/>
</dbReference>
<keyword evidence="5" id="KW-1185">Reference proteome</keyword>
<evidence type="ECO:0000259" key="3">
    <source>
        <dbReference type="Pfam" id="PF16355"/>
    </source>
</evidence>
<dbReference type="SUPFAM" id="SSF51445">
    <property type="entry name" value="(Trans)glycosidases"/>
    <property type="match status" value="1"/>
</dbReference>
<name>A0ABU4U6I1_9PSEU</name>